<dbReference type="AlphaFoldDB" id="A0A1I6QPR7"/>
<dbReference type="InterPro" id="IPR046157">
    <property type="entry name" value="DUF6159"/>
</dbReference>
<name>A0A1I6QPR7_9EURY</name>
<keyword evidence="3" id="KW-1185">Reference proteome</keyword>
<feature type="transmembrane region" description="Helical" evidence="1">
    <location>
        <begin position="158"/>
        <end position="183"/>
    </location>
</feature>
<proteinExistence type="predicted"/>
<dbReference type="Proteomes" id="UP000199199">
    <property type="component" value="Unassembled WGS sequence"/>
</dbReference>
<reference evidence="3" key="1">
    <citation type="submission" date="2016-10" db="EMBL/GenBank/DDBJ databases">
        <authorList>
            <person name="Varghese N."/>
            <person name="Submissions S."/>
        </authorList>
    </citation>
    <scope>NUCLEOTIDE SEQUENCE [LARGE SCALE GENOMIC DNA]</scope>
    <source>
        <strain evidence="3">DSM 22427</strain>
    </source>
</reference>
<keyword evidence="1" id="KW-1133">Transmembrane helix</keyword>
<feature type="transmembrane region" description="Helical" evidence="1">
    <location>
        <begin position="116"/>
        <end position="138"/>
    </location>
</feature>
<evidence type="ECO:0000256" key="1">
    <source>
        <dbReference type="SAM" id="Phobius"/>
    </source>
</evidence>
<sequence length="264" mass="27847">MLITVAVATAALFYALVASLGFGVEHGIVNLDQSDRLVNALLIAGLFMFYLVLTFISTFFSTALVHASHDAFAGRQPDTYRSLILAKESVGSIFVWSVVSATIGVVLQLVGRRIQITSLLFSMAWAAMTFFIVPVIALEQPSIRGMLTRSGAAFKDAWGESAVGATGIGMVQGVIVLIGGLVAVSVSVTTGNSQLVLTIGAITMIMMLLLGSTVGGIVKTALYLHANEGELPGEFAGINPDELVTETNQSPTSNFETDLKSDQL</sequence>
<keyword evidence="1" id="KW-0812">Transmembrane</keyword>
<evidence type="ECO:0000313" key="3">
    <source>
        <dbReference type="Proteomes" id="UP000199199"/>
    </source>
</evidence>
<feature type="transmembrane region" description="Helical" evidence="1">
    <location>
        <begin position="41"/>
        <end position="68"/>
    </location>
</feature>
<accession>A0A1I6QPR7</accession>
<feature type="transmembrane region" description="Helical" evidence="1">
    <location>
        <begin position="89"/>
        <end position="110"/>
    </location>
</feature>
<protein>
    <submittedName>
        <fullName evidence="2">Uncharacterized protein</fullName>
    </submittedName>
</protein>
<organism evidence="2 3">
    <name type="scientific">Halostagnicola kamekurae</name>
    <dbReference type="NCBI Taxonomy" id="619731"/>
    <lineage>
        <taxon>Archaea</taxon>
        <taxon>Methanobacteriati</taxon>
        <taxon>Methanobacteriota</taxon>
        <taxon>Stenosarchaea group</taxon>
        <taxon>Halobacteria</taxon>
        <taxon>Halobacteriales</taxon>
        <taxon>Natrialbaceae</taxon>
        <taxon>Halostagnicola</taxon>
    </lineage>
</organism>
<gene>
    <name evidence="2" type="ORF">SAMN04488556_1427</name>
</gene>
<feature type="transmembrane region" description="Helical" evidence="1">
    <location>
        <begin position="195"/>
        <end position="218"/>
    </location>
</feature>
<keyword evidence="1" id="KW-0472">Membrane</keyword>
<dbReference type="EMBL" id="FOZS01000001">
    <property type="protein sequence ID" value="SFS54369.1"/>
    <property type="molecule type" value="Genomic_DNA"/>
</dbReference>
<dbReference type="Pfam" id="PF19656">
    <property type="entry name" value="DUF6159"/>
    <property type="match status" value="1"/>
</dbReference>
<evidence type="ECO:0000313" key="2">
    <source>
        <dbReference type="EMBL" id="SFS54369.1"/>
    </source>
</evidence>